<evidence type="ECO:0000256" key="1">
    <source>
        <dbReference type="SAM" id="MobiDB-lite"/>
    </source>
</evidence>
<dbReference type="InterPro" id="IPR008638">
    <property type="entry name" value="FhaB/CdiA-like_TPS"/>
</dbReference>
<reference evidence="3" key="1">
    <citation type="journal article" date="2022" name="Int. J. Syst. Evol. Microbiol.">
        <title>Pseudomonas aegrilactucae sp. nov. and Pseudomonas morbosilactucae sp. nov., pathogens causing bacterial rot of lettuce in Japan.</title>
        <authorList>
            <person name="Sawada H."/>
            <person name="Fujikawa T."/>
            <person name="Satou M."/>
        </authorList>
    </citation>
    <scope>NUCLEOTIDE SEQUENCE</scope>
    <source>
        <strain evidence="3">MAFF 301350</strain>
    </source>
</reference>
<dbReference type="InterPro" id="IPR010069">
    <property type="entry name" value="CdiA_FHA1_rpt"/>
</dbReference>
<dbReference type="Pfam" id="PF05594">
    <property type="entry name" value="Fil_haemagg"/>
    <property type="match status" value="8"/>
</dbReference>
<dbReference type="Pfam" id="PF05860">
    <property type="entry name" value="TPS"/>
    <property type="match status" value="1"/>
</dbReference>
<accession>A0A9Q2XI39</accession>
<dbReference type="InterPro" id="IPR044927">
    <property type="entry name" value="Endonuclea_NS_2"/>
</dbReference>
<organism evidence="3 4">
    <name type="scientific">Pseudomonas aegrilactucae</name>
    <dbReference type="NCBI Taxonomy" id="2854028"/>
    <lineage>
        <taxon>Bacteria</taxon>
        <taxon>Pseudomonadati</taxon>
        <taxon>Pseudomonadota</taxon>
        <taxon>Gammaproteobacteria</taxon>
        <taxon>Pseudomonadales</taxon>
        <taxon>Pseudomonadaceae</taxon>
        <taxon>Pseudomonas</taxon>
    </lineage>
</organism>
<dbReference type="Pfam" id="PF13018">
    <property type="entry name" value="ESPR"/>
    <property type="match status" value="1"/>
</dbReference>
<dbReference type="Pfam" id="PF13930">
    <property type="entry name" value="Endonuclea_NS_2"/>
    <property type="match status" value="1"/>
</dbReference>
<dbReference type="RefSeq" id="WP_217974445.1">
    <property type="nucleotide sequence ID" value="NZ_JAHTBI010000018.1"/>
</dbReference>
<dbReference type="NCBIfam" id="TIGR01901">
    <property type="entry name" value="adhes_NPXG"/>
    <property type="match status" value="1"/>
</dbReference>
<protein>
    <submittedName>
        <fullName evidence="3">Hemagglutinin repeat-containing protein</fullName>
    </submittedName>
</protein>
<sequence length="2896" mass="297082">MNKHLYRIVFNKARGLLMVVAENVASQGKAPGVTSGPVAGPTGTSAELGRLRFALMLALGLVTLDVAPAWAAGVVADGRAPAGQRPNVGQSANGTPQVNIRAPSAAGVSRNTYSQFDVDKRGVILNNAAKASQTQLGGWIQGNGNLSKGSARVILNEVNASNPSQLRGYVEVAGQRAQVVIANPAGVTCNGCGFINANRATLTTGQAQLENGRITGYQVKGGTLRIEGKGLDSADADYTDLIAQSVQVNAGIWAKDLKVTAGRNQVNADNTRASKLAGSDEEAPAIAIDVAKLGGMYAGKIMLVGTEGGVGVRNAGKIGAGAGEVVISADGQLLNSGSISSAGATRVTATGGVDNSGTVYAKGDLRLSSAGNLHNSGTLASQANVHLKATGAKASITSSQGSALAAGLDDKGKLGNTGNLTLSAANVQASGEHLAGGTLHVSAGQVDLSGSRNVAGNITLTGSDINLGNASVDASQTLTATARQVLRSDAAKVVAGNLQLRAGELSNVGGALTQSGQGTTSIKVDGTLDNRGGRIASNATHAGISAATLVNADGRIEHAGQGTLDLAAGTLDGTQGILVSTATLQVKAGQVLLDDSVAQGKHVVIEADTLSNHGGKVLATEAGDLTVTTQGLLDNTGGTLAASGNGVLRAGTLDNRGGTVSAGGTLYAGADALLNTAGTFAAIRQMTLNAAHLDNSGGTVGSVQGGLLLSARDSVLNNQGGRLEAAGDIVVTGQGIDNSGGVISGLALSLNSNGQLLQNAQGTLDARTTLDLRSGRLENVGGLIQSQGKLTLHTGDQALVNLDDGSGRGIISQGALEIHSASLNNAGGFISAKGALQLLAPEVANTGGRIVGSSSVLVQGNHLNNQAGQLQSLGTIDVVSAERLDNQGGLIRSAGLLHVEAGTLDNSATQGDNQGLQGHALRLNADVLGNQAGAIRADTTLHIGVSQVLDNTGGLISSSQHLSIADRDPNARRQSISNLDGRLLAGQSLSMNAAYYNGNGQAVSLGDLTLRLLAGLELNGLLQANGTLDVQTDGALNNNGKLLAGTSMLLDANTVDNRADGEISADQVRINAHESLTNRGLIDGQKVRLQAGTLYNLGSGRIYGDQLGIAAGTLVNANEGDRSGVIAARGRLDIGATQIDNREAALIFSAGDMAIGGALDGADHASGRATLLTNASATIESLGHMTLDVQTLHNLNNHFSTREVEISRQSFQEFQLAGSPNRYQANQVGFRHNEVQYLITPEGQRDNWNRYDVTRVVRETQIATSAPGQILAGGNLVINADEVLNDNSHVIAGGLLQGAIGKLVNTEFKGQQVTADSGTVTNFYRIQRKGRDSQGARVARYVPAPLVQEITLYPTVWQELAAITGSGTQVDGHASQVSDQQALGAGAVDAAAGNAYQVAPIIEVAAQTTLNTQGVSEQIRSGGPALTLPSNSLFNTNPLAIRNYLVETDPRFAGYRNWLSSDYMLQQLHLDPGQTLQRLGDGFYEQKLIREQIAQLTGRRFIDGYASDEEQYRALLDNAVTVASTWQLVPGVALTAGQMAQLTSDIVWLVEKQVTLAGGETRKVLVPQVYVRVQQGDLNGAGALMAGQQLKLDVANNLTNSGSLGGGSILALTAQNVDNLGGRIQADKVSVQARDNLDNLGGLIGAVDSLAVTAGNNLNVISSTHDSSSEQGTRTNLSRMAGLFVSGAGGTLSASAGNDINLAGAQVVNAGVGGSTQLVAGNNLNMTTVTESHQQSITWDSSNWRKDASRTEVGSNVQATGDVSFKAGQDINLRAATVSSTQGAVLLEARRDINLTAGQDERFADEAHKSKGGNGMFSSKTTTTRDTLSETLAQGSTVSAEQAYLQAGRDVTLRASNVVSTDRTVVLADNDINIEAATDTQRERHDKSVKKSGLFSGGGIAVTLGTQQQSVEDLTTSTTAVASTVGSTQGDVLIAAGKDYRQVGSHVMAPKGDVDISAERIDILEARNLVQRQHETLFKQTGLSITITNPVLTAIQTAQQMKSASDKTEDGRMKVLAGATTALAANNAATAVAQSPGAMGGVNISLSIGAQKSQSESRQSADTSASSTVAAGGNVSLVASGAGADSDITVRGSQIKAGNNALLDAEGDIHLLAATNKATQQSDSRGSSASVGIGFAFGGTQNGFTLNLGVAGNRGEADGEDITHTNTRVDAGNLLLVRSGGDTTLKGAVASGKQVVADIGGDLNIESLQDTSTYTVDEKSMSAGLSLCIPPFCWGVSTAGGSLGAGATDIDSTYASVTEQSGIKAGDGGFDIRVGGNTDLVGAVITSSDKAVQEGRNQLVTATLTTRDIKNEAEYDASSVSLGGGYGSAVGKDPNGTVQAGPTQTPGSTLPNEGGFSATLPVALGARDSASSVTRSGISGGLIRVTDDAGQQALTGNTADMTVASLNRDVSSDRDSSNALKPIFDEQQLRAGFEIAGAFTREVGTYLDNKAKESTSAKRLLDEERQKPADQQDPARMAALAQTLKDNQTWEFGGTSRAVLMALTAAAGGNISGSGASMLQATAVNYMQGLAAQEIKLIADKLDSDVARTALHTLAGCAGAAAQNASCGSGALGAASSVVINNLVEQISGQEGASLTPEEKEARKNLVSSLITGITVAAGGDAAIANTAAQIEAENNAFWIPVIMGGAWLIDKGMTAYEAWQDIKALEAGTTTLEELAIAKGEDYIMQVVAGNMGKYGMKAVKKAGGWVAEKVGHHSDDVVITAPSPLDPGKLTTRADGLPVERVQAGSKGNWDKTVNGDLKPRTAYELNNGHTYVTDASGRVNSVEGQLSLTTMDRNPYQQCKVGHCGNAGDDGGHLIASSLGGAGDKINMVPQAAKLNRGDWKRMENEMRSALQAGQTVSVKIDIGYPPTGGVRPNEFTVLATIDGRVVPYRFTQ</sequence>
<dbReference type="SMART" id="SM00912">
    <property type="entry name" value="Haemagg_act"/>
    <property type="match status" value="1"/>
</dbReference>
<feature type="domain" description="Filamentous haemagglutinin FhaB/tRNA nuclease CdiA-like TPS" evidence="2">
    <location>
        <begin position="92"/>
        <end position="212"/>
    </location>
</feature>
<feature type="compositionally biased region" description="Polar residues" evidence="1">
    <location>
        <begin position="2336"/>
        <end position="2351"/>
    </location>
</feature>
<evidence type="ECO:0000313" key="3">
    <source>
        <dbReference type="EMBL" id="MBV6286720.1"/>
    </source>
</evidence>
<dbReference type="InterPro" id="IPR025157">
    <property type="entry name" value="Hemagglutinin_rpt"/>
</dbReference>
<comment type="caution">
    <text evidence="3">The sequence shown here is derived from an EMBL/GenBank/DDBJ whole genome shotgun (WGS) entry which is preliminary data.</text>
</comment>
<feature type="region of interest" description="Disordered" evidence="1">
    <location>
        <begin position="2454"/>
        <end position="2474"/>
    </location>
</feature>
<feature type="region of interest" description="Disordered" evidence="1">
    <location>
        <begin position="1804"/>
        <end position="1826"/>
    </location>
</feature>
<dbReference type="NCBIfam" id="TIGR01731">
    <property type="entry name" value="fil_hemag_20aa"/>
    <property type="match status" value="23"/>
</dbReference>
<dbReference type="GO" id="GO:0003824">
    <property type="term" value="F:catalytic activity"/>
    <property type="evidence" value="ECO:0007669"/>
    <property type="project" value="UniProtKB-ARBA"/>
</dbReference>
<dbReference type="Proteomes" id="UP001106592">
    <property type="component" value="Unassembled WGS sequence"/>
</dbReference>
<feature type="region of interest" description="Disordered" evidence="1">
    <location>
        <begin position="2326"/>
        <end position="2352"/>
    </location>
</feature>
<dbReference type="EMBL" id="JAHTBI010000018">
    <property type="protein sequence ID" value="MBV6286720.1"/>
    <property type="molecule type" value="Genomic_DNA"/>
</dbReference>
<reference evidence="3" key="2">
    <citation type="journal article" date="2023" name="Plant Pathol.">
        <title>Dismantling and reorganizing Pseudomonas marginalis sensu#lato.</title>
        <authorList>
            <person name="Sawada H."/>
            <person name="Fujikawa T."/>
            <person name="Satou M."/>
        </authorList>
    </citation>
    <scope>NUCLEOTIDE SEQUENCE</scope>
    <source>
        <strain evidence="3">MAFF 301350</strain>
    </source>
</reference>
<gene>
    <name evidence="3" type="ORF">KUO17_06665</name>
</gene>
<dbReference type="InterPro" id="IPR008619">
    <property type="entry name" value="Filamentous_hemagglutn_rpt"/>
</dbReference>
<feature type="compositionally biased region" description="Basic and acidic residues" evidence="1">
    <location>
        <begin position="2454"/>
        <end position="2470"/>
    </location>
</feature>
<dbReference type="InterPro" id="IPR024973">
    <property type="entry name" value="ESPR"/>
</dbReference>
<evidence type="ECO:0000313" key="4">
    <source>
        <dbReference type="Proteomes" id="UP001106592"/>
    </source>
</evidence>
<name>A0A9Q2XI39_9PSED</name>
<keyword evidence="4" id="KW-1185">Reference proteome</keyword>
<evidence type="ECO:0000259" key="2">
    <source>
        <dbReference type="SMART" id="SM00912"/>
    </source>
</evidence>
<proteinExistence type="predicted"/>
<dbReference type="Pfam" id="PF13332">
    <property type="entry name" value="Fil_haemagg_2"/>
    <property type="match status" value="3"/>
</dbReference>